<comment type="caution">
    <text evidence="3">The sequence shown here is derived from an EMBL/GenBank/DDBJ whole genome shotgun (WGS) entry which is preliminary data.</text>
</comment>
<name>A0A9W9IB11_9EURO</name>
<protein>
    <submittedName>
        <fullName evidence="3">Uncharacterized protein</fullName>
    </submittedName>
</protein>
<feature type="region of interest" description="Disordered" evidence="1">
    <location>
        <begin position="77"/>
        <end position="106"/>
    </location>
</feature>
<evidence type="ECO:0000313" key="4">
    <source>
        <dbReference type="Proteomes" id="UP001146351"/>
    </source>
</evidence>
<reference evidence="3" key="1">
    <citation type="submission" date="2022-11" db="EMBL/GenBank/DDBJ databases">
        <authorList>
            <person name="Petersen C."/>
        </authorList>
    </citation>
    <scope>NUCLEOTIDE SEQUENCE</scope>
    <source>
        <strain evidence="3">IBT 21917</strain>
    </source>
</reference>
<sequence>MLFTRFVVFGVLVGTCAAGPIARSGDVLVLETTSAPVANHQLHARQPDDDDDPFGPISFTPITPTWLLSSTAASDPVSSLTSTPSSTPAETTPVAPSSTDEASTSDADLYPVVVMPSSDASAADTTASSSTLPITSSTTPIERPKGSTASAVASTSSSFAASSTPLSIAQSTSTPVSVASETPASSSVPACKHYCVFCLRYKYPVQTFGHKFSHCRLEWLGRDPYLITEYLFNANLFIATLYCVYFPLGSGSSIAASTTPAGQSSSLTAGFVGPIADTTGESSLPTTVSTNTPSTADSVTPELPRSTSNAPVVAVSSSATSIPSETTQPTPSTSIAPQSTRAIQSTPTPEPQNTSSEPDSAPDVEIITEPVIVYISSGHSEPFSTTTVIAEETPSESATIVPGTTSAVTVQSSELPSLAGAVSSPDSSAMPSEEPEETVTIHAIRTKSVTMTMPGKTVTVISPTPDTTSTPEVAMPTVSSSLAVTATPEPQAQPKNGGTVGGGRGGSE</sequence>
<feature type="compositionally biased region" description="Polar residues" evidence="1">
    <location>
        <begin position="335"/>
        <end position="358"/>
    </location>
</feature>
<evidence type="ECO:0000256" key="2">
    <source>
        <dbReference type="SAM" id="SignalP"/>
    </source>
</evidence>
<evidence type="ECO:0000313" key="3">
    <source>
        <dbReference type="EMBL" id="KAJ5172145.1"/>
    </source>
</evidence>
<feature type="compositionally biased region" description="Polar residues" evidence="1">
    <location>
        <begin position="459"/>
        <end position="496"/>
    </location>
</feature>
<feature type="region of interest" description="Disordered" evidence="1">
    <location>
        <begin position="457"/>
        <end position="508"/>
    </location>
</feature>
<dbReference type="EMBL" id="JAPQKO010000003">
    <property type="protein sequence ID" value="KAJ5172145.1"/>
    <property type="molecule type" value="Genomic_DNA"/>
</dbReference>
<feature type="compositionally biased region" description="Low complexity" evidence="1">
    <location>
        <begin position="121"/>
        <end position="139"/>
    </location>
</feature>
<proteinExistence type="predicted"/>
<feature type="chain" id="PRO_5040754475" evidence="2">
    <location>
        <begin position="19"/>
        <end position="508"/>
    </location>
</feature>
<reference evidence="3" key="2">
    <citation type="journal article" date="2023" name="IMA Fungus">
        <title>Comparative genomic study of the Penicillium genus elucidates a diverse pangenome and 15 lateral gene transfer events.</title>
        <authorList>
            <person name="Petersen C."/>
            <person name="Sorensen T."/>
            <person name="Nielsen M.R."/>
            <person name="Sondergaard T.E."/>
            <person name="Sorensen J.L."/>
            <person name="Fitzpatrick D.A."/>
            <person name="Frisvad J.C."/>
            <person name="Nielsen K.L."/>
        </authorList>
    </citation>
    <scope>NUCLEOTIDE SEQUENCE</scope>
    <source>
        <strain evidence="3">IBT 21917</strain>
    </source>
</reference>
<feature type="compositionally biased region" description="Polar residues" evidence="1">
    <location>
        <begin position="279"/>
        <end position="298"/>
    </location>
</feature>
<accession>A0A9W9IB11</accession>
<feature type="region of interest" description="Disordered" evidence="1">
    <location>
        <begin position="278"/>
        <end position="364"/>
    </location>
</feature>
<gene>
    <name evidence="3" type="ORF">N7492_004738</name>
</gene>
<evidence type="ECO:0000256" key="1">
    <source>
        <dbReference type="SAM" id="MobiDB-lite"/>
    </source>
</evidence>
<feature type="compositionally biased region" description="Gly residues" evidence="1">
    <location>
        <begin position="498"/>
        <end position="508"/>
    </location>
</feature>
<feature type="region of interest" description="Disordered" evidence="1">
    <location>
        <begin position="418"/>
        <end position="437"/>
    </location>
</feature>
<dbReference type="AlphaFoldDB" id="A0A9W9IB11"/>
<feature type="region of interest" description="Disordered" evidence="1">
    <location>
        <begin position="121"/>
        <end position="147"/>
    </location>
</feature>
<feature type="signal peptide" evidence="2">
    <location>
        <begin position="1"/>
        <end position="18"/>
    </location>
</feature>
<keyword evidence="2" id="KW-0732">Signal</keyword>
<dbReference type="Proteomes" id="UP001146351">
    <property type="component" value="Unassembled WGS sequence"/>
</dbReference>
<feature type="compositionally biased region" description="Low complexity" evidence="1">
    <location>
        <begin position="306"/>
        <end position="334"/>
    </location>
</feature>
<organism evidence="3 4">
    <name type="scientific">Penicillium capsulatum</name>
    <dbReference type="NCBI Taxonomy" id="69766"/>
    <lineage>
        <taxon>Eukaryota</taxon>
        <taxon>Fungi</taxon>
        <taxon>Dikarya</taxon>
        <taxon>Ascomycota</taxon>
        <taxon>Pezizomycotina</taxon>
        <taxon>Eurotiomycetes</taxon>
        <taxon>Eurotiomycetidae</taxon>
        <taxon>Eurotiales</taxon>
        <taxon>Aspergillaceae</taxon>
        <taxon>Penicillium</taxon>
    </lineage>
</organism>
<keyword evidence="4" id="KW-1185">Reference proteome</keyword>